<accession>A0A162N887</accession>
<reference evidence="3" key="1">
    <citation type="submission" date="2015-06" db="EMBL/GenBank/DDBJ databases">
        <title>Expansion of signal transduction pathways in fungi by whole-genome duplication.</title>
        <authorList>
            <consortium name="DOE Joint Genome Institute"/>
            <person name="Corrochano L.M."/>
            <person name="Kuo A."/>
            <person name="Marcet-Houben M."/>
            <person name="Polaino S."/>
            <person name="Salamov A."/>
            <person name="Villalobos J.M."/>
            <person name="Alvarez M.I."/>
            <person name="Avalos J."/>
            <person name="Benito E.P."/>
            <person name="Benoit I."/>
            <person name="Burger G."/>
            <person name="Camino L.P."/>
            <person name="Canovas D."/>
            <person name="Cerda-Olmedo E."/>
            <person name="Cheng J.-F."/>
            <person name="Dominguez A."/>
            <person name="Elias M."/>
            <person name="Eslava A.P."/>
            <person name="Glaser F."/>
            <person name="Grimwood J."/>
            <person name="Gutierrez G."/>
            <person name="Heitman J."/>
            <person name="Henrissat B."/>
            <person name="Iturriaga E.A."/>
            <person name="Lang B.F."/>
            <person name="Lavin J.L."/>
            <person name="Lee S."/>
            <person name="Li W."/>
            <person name="Lindquist E."/>
            <person name="Lopez-Garcia S."/>
            <person name="Luque E.M."/>
            <person name="Marcos A.T."/>
            <person name="Martin J."/>
            <person name="McCluskey K."/>
            <person name="Medina H.R."/>
            <person name="Miralles-Duran A."/>
            <person name="Miyazaki A."/>
            <person name="Munoz-Torres E."/>
            <person name="Oguiza J.A."/>
            <person name="Ohm R."/>
            <person name="Olmedo M."/>
            <person name="Orejas M."/>
            <person name="Ortiz-Castellanos L."/>
            <person name="Pisabarro A.G."/>
            <person name="Rodriguez-Romero J."/>
            <person name="Ruiz-Herrera J."/>
            <person name="Ruiz-Vazquez R."/>
            <person name="Sanz C."/>
            <person name="Schackwitz W."/>
            <person name="Schmutz J."/>
            <person name="Shahriari M."/>
            <person name="Shelest E."/>
            <person name="Silva-Franco F."/>
            <person name="Soanes D."/>
            <person name="Syed K."/>
            <person name="Tagua V.G."/>
            <person name="Talbot N.J."/>
            <person name="Thon M."/>
            <person name="De vries R.P."/>
            <person name="Wiebenga A."/>
            <person name="Yadav J.S."/>
            <person name="Braun E.L."/>
            <person name="Baker S."/>
            <person name="Garre V."/>
            <person name="Horwitz B."/>
            <person name="Torres-Martinez S."/>
            <person name="Idnurm A."/>
            <person name="Herrera-Estrella A."/>
            <person name="Gabaldon T."/>
            <person name="Grigoriev I.V."/>
        </authorList>
    </citation>
    <scope>NUCLEOTIDE SEQUENCE [LARGE SCALE GENOMIC DNA]</scope>
    <source>
        <strain evidence="3">NRRL 1555(-)</strain>
    </source>
</reference>
<dbReference type="InParanoid" id="A0A162N887"/>
<sequence>MSMLRTTKHGIRSLVNTTHKRSLLRLLPNQHRCRLQLTAAVNQQCLHTTPTLRNEQLNPALIADSQFMVPELSFPPEEQALSTIPAPAEISLGDYVEVFSNHQYSGIVVGRKKMAGRLQKLSVLLRNGKIVDLRSDGVAFTIPGFVESSDVLPHVRKPAVVDRTADSLEAALPPDYARAVTGYQRTIRQLKAMSHRHLDNVYHHFLKDVSKDQERVVSLKDMARFAFSQDQPTHAQLHATFLHIVSDNVHFIPTPHVRRSGQWTLRAQDKAEHIEQLIGWIRMRNEAYTGFLERTKQLISFVHQNANPDGTLPQKDCKRVAASDYAGSFTDTDKMFVNFVVDWIKSPKIILASPHEIFVPTILKSLKCYDTILVDRSLAVRFLKDIGMLKPWDNVGLLEDAGLMEDYVWSKKSKQTEQKMARYTDAFLNNRADDMSAMGFAVTDSCDSIRHDFGDLLVYTIDDPSAKEIDDGISIEHTRTADGHQTWLHVHIADPTAYISPHNEIAQLMKERVQTLYLPEKHFPMLPEELSSKKFSLGISAHAAPNRNGSQYAMSFSTRVDSNGDLVDWKVRPSVVKNVVKLHYDNVDLLLNPLSLLSSSPENDPLNGLDLDKNLTTLSLDKAKIKSQDQSKTNRLESIPESAKQDIIDLFHLTNKHSLMRKRNGSLVFNKPSPQISITPSPLPLPVTHFTNPDYGTVLPDIQLKLDRSSLSPARMLVAEAMIMAGRTVSQYGRAHGLPLPFRTQQWDPNPSTSDLAIRNELLEVSRNTTNGSIPMHTLISALGIIPPSTITTTPGLPHVGMGILDGYCRATSPLRRYLDMVVHWQLKAHVLGESKVPFGLGQLNTMLPPIEMREKQLAILQQRSTQTWVIELLKRLEYEGSRTWNYMVQFGNMTTFSELGSAMEVANGTVMELGIQGRLVKLDRTVHPGEVVKVKIVSMDSRLGRVNLMLV</sequence>
<organism evidence="2 3">
    <name type="scientific">Phycomyces blakesleeanus (strain ATCC 8743b / DSM 1359 / FGSC 10004 / NBRC 33097 / NRRL 1555)</name>
    <dbReference type="NCBI Taxonomy" id="763407"/>
    <lineage>
        <taxon>Eukaryota</taxon>
        <taxon>Fungi</taxon>
        <taxon>Fungi incertae sedis</taxon>
        <taxon>Mucoromycota</taxon>
        <taxon>Mucoromycotina</taxon>
        <taxon>Mucoromycetes</taxon>
        <taxon>Mucorales</taxon>
        <taxon>Phycomycetaceae</taxon>
        <taxon>Phycomyces</taxon>
    </lineage>
</organism>
<name>A0A162N887_PHYB8</name>
<dbReference type="STRING" id="763407.A0A162N887"/>
<dbReference type="InterPro" id="IPR001900">
    <property type="entry name" value="RNase_II/R"/>
</dbReference>
<dbReference type="GO" id="GO:0000175">
    <property type="term" value="F:3'-5'-RNA exonuclease activity"/>
    <property type="evidence" value="ECO:0007669"/>
    <property type="project" value="TreeGrafter"/>
</dbReference>
<feature type="domain" description="RNB" evidence="1">
    <location>
        <begin position="450"/>
        <end position="833"/>
    </location>
</feature>
<dbReference type="VEuPathDB" id="FungiDB:PHYBLDRAFT_152272"/>
<dbReference type="GO" id="GO:0000932">
    <property type="term" value="C:P-body"/>
    <property type="evidence" value="ECO:0007669"/>
    <property type="project" value="TreeGrafter"/>
</dbReference>
<dbReference type="SMART" id="SM00955">
    <property type="entry name" value="RNB"/>
    <property type="match status" value="1"/>
</dbReference>
<proteinExistence type="predicted"/>
<dbReference type="PANTHER" id="PTHR23355">
    <property type="entry name" value="RIBONUCLEASE"/>
    <property type="match status" value="1"/>
</dbReference>
<dbReference type="InterPro" id="IPR050180">
    <property type="entry name" value="RNR_Ribonuclease"/>
</dbReference>
<evidence type="ECO:0000313" key="3">
    <source>
        <dbReference type="Proteomes" id="UP000077315"/>
    </source>
</evidence>
<dbReference type="GO" id="GO:0006402">
    <property type="term" value="P:mRNA catabolic process"/>
    <property type="evidence" value="ECO:0007669"/>
    <property type="project" value="TreeGrafter"/>
</dbReference>
<evidence type="ECO:0000313" key="2">
    <source>
        <dbReference type="EMBL" id="OAD66724.1"/>
    </source>
</evidence>
<keyword evidence="3" id="KW-1185">Reference proteome</keyword>
<dbReference type="InterPro" id="IPR012340">
    <property type="entry name" value="NA-bd_OB-fold"/>
</dbReference>
<dbReference type="OrthoDB" id="2285229at2759"/>
<dbReference type="FunCoup" id="A0A162N887">
    <property type="interactions" value="5"/>
</dbReference>
<protein>
    <recommendedName>
        <fullName evidence="1">RNB domain-containing protein</fullName>
    </recommendedName>
</protein>
<dbReference type="SUPFAM" id="SSF50249">
    <property type="entry name" value="Nucleic acid-binding proteins"/>
    <property type="match status" value="1"/>
</dbReference>
<gene>
    <name evidence="2" type="ORF">PHYBLDRAFT_152272</name>
</gene>
<dbReference type="EMBL" id="KV441001">
    <property type="protein sequence ID" value="OAD66724.1"/>
    <property type="molecule type" value="Genomic_DNA"/>
</dbReference>
<dbReference type="AlphaFoldDB" id="A0A162N887"/>
<dbReference type="GeneID" id="28993782"/>
<dbReference type="RefSeq" id="XP_018284764.1">
    <property type="nucleotide sequence ID" value="XM_018432876.1"/>
</dbReference>
<dbReference type="Pfam" id="PF00773">
    <property type="entry name" value="RNB"/>
    <property type="match status" value="1"/>
</dbReference>
<dbReference type="PANTHER" id="PTHR23355:SF65">
    <property type="entry name" value="EXORIBONUCLEASE CYT-4, PUTATIVE (AFU_ORTHOLOGUE AFUA_7G01550)-RELATED"/>
    <property type="match status" value="1"/>
</dbReference>
<dbReference type="GO" id="GO:0003723">
    <property type="term" value="F:RNA binding"/>
    <property type="evidence" value="ECO:0007669"/>
    <property type="project" value="InterPro"/>
</dbReference>
<dbReference type="Proteomes" id="UP000077315">
    <property type="component" value="Unassembled WGS sequence"/>
</dbReference>
<evidence type="ECO:0000259" key="1">
    <source>
        <dbReference type="SMART" id="SM00955"/>
    </source>
</evidence>